<dbReference type="Gene3D" id="3.90.245.10">
    <property type="entry name" value="Ribonucleoside hydrolase-like"/>
    <property type="match status" value="1"/>
</dbReference>
<dbReference type="InterPro" id="IPR013783">
    <property type="entry name" value="Ig-like_fold"/>
</dbReference>
<dbReference type="GO" id="GO:0016799">
    <property type="term" value="F:hydrolase activity, hydrolyzing N-glycosyl compounds"/>
    <property type="evidence" value="ECO:0007669"/>
    <property type="project" value="InterPro"/>
</dbReference>
<dbReference type="AlphaFoldDB" id="A0A1X7IHM8"/>
<dbReference type="STRING" id="188872.SAMN03080602_00860"/>
<evidence type="ECO:0008006" key="5">
    <source>
        <dbReference type="Google" id="ProtNLM"/>
    </source>
</evidence>
<feature type="domain" description="Cellulose-binding Sde182 nucleoside hydrolase-like" evidence="1">
    <location>
        <begin position="101"/>
        <end position="374"/>
    </location>
</feature>
<gene>
    <name evidence="3" type="ORF">SAMN03080602_00860</name>
</gene>
<sequence length="535" mass="59918">MLSLFFGVFMVCSMALGEVFGLWEKSCGCCAQKELSDYNVGKGNNIFKGLKCPIKNSVYKLNGIMKSSFFLMLIYFVSVSCSSLRTKAIVTSVEAAPLKPRLVVLTDISTWEPDDHESLIRLLVHADMFEIEGIVITTGWSMDNVNEVKQFKDIATGVIEAYGRDLPNLAKRSNQNGFAHDKERQQIGYWPSADYLKERTMFGSLYMGMDKVGPENISDGSNLIVQLASEDDDRPIWVCFWGGGNTLAQAIWQVEQDQGESGLKVFLNKIRAYAITDQDRPQKSSFETSSHAWMRREFADDLLFIWDDCAWKYQNGTGKNKWADYEEHIQNHGSLGSQYPKYVWGVEGDTPSFLHIMPNGLNDPDQPTQVSWGGYSQWGKGEDDNGYSYVNFTGDESEICRRYGDHFYAATFNNFAARMDWVQNGVGNRNPIVVIDGDGRLGSITIKPQVGSSVELDASASYDPDGDSLSYHWWVQPEAGTFTGKINILNSNAKNAILQVPPDAGGESFHIICEVTDSGMHNLSSYRRVICEPKK</sequence>
<name>A0A1X7IHM8_9FLAO</name>
<accession>A0A1X7IHM8</accession>
<dbReference type="Pfam" id="PF07632">
    <property type="entry name" value="Sde182_NH-like"/>
    <property type="match status" value="1"/>
</dbReference>
<evidence type="ECO:0000313" key="3">
    <source>
        <dbReference type="EMBL" id="SMG14287.1"/>
    </source>
</evidence>
<keyword evidence="4" id="KW-1185">Reference proteome</keyword>
<evidence type="ECO:0000259" key="2">
    <source>
        <dbReference type="Pfam" id="PF21027"/>
    </source>
</evidence>
<protein>
    <recommendedName>
        <fullName evidence="5">DUF1593 domain-containing protein</fullName>
    </recommendedName>
</protein>
<dbReference type="Gene3D" id="2.60.40.10">
    <property type="entry name" value="Immunoglobulins"/>
    <property type="match status" value="1"/>
</dbReference>
<organism evidence="3 4">
    <name type="scientific">Arenibacter troitsensis</name>
    <dbReference type="NCBI Taxonomy" id="188872"/>
    <lineage>
        <taxon>Bacteria</taxon>
        <taxon>Pseudomonadati</taxon>
        <taxon>Bacteroidota</taxon>
        <taxon>Flavobacteriia</taxon>
        <taxon>Flavobacteriales</taxon>
        <taxon>Flavobacteriaceae</taxon>
        <taxon>Arenibacter</taxon>
    </lineage>
</organism>
<dbReference type="EMBL" id="FXAO01000001">
    <property type="protein sequence ID" value="SMG14287.1"/>
    <property type="molecule type" value="Genomic_DNA"/>
</dbReference>
<dbReference type="SUPFAM" id="SSF53590">
    <property type="entry name" value="Nucleoside hydrolase"/>
    <property type="match status" value="1"/>
</dbReference>
<feature type="domain" description="Cellulose-binding Sde182 C-terminal" evidence="2">
    <location>
        <begin position="454"/>
        <end position="532"/>
    </location>
</feature>
<dbReference type="InterPro" id="IPR048527">
    <property type="entry name" value="Sde182_C"/>
</dbReference>
<proteinExistence type="predicted"/>
<evidence type="ECO:0000313" key="4">
    <source>
        <dbReference type="Proteomes" id="UP000193420"/>
    </source>
</evidence>
<dbReference type="InterPro" id="IPR036452">
    <property type="entry name" value="Ribo_hydro-like"/>
</dbReference>
<dbReference type="InterPro" id="IPR011483">
    <property type="entry name" value="Sde182_NH-like"/>
</dbReference>
<dbReference type="Proteomes" id="UP000193420">
    <property type="component" value="Unassembled WGS sequence"/>
</dbReference>
<evidence type="ECO:0000259" key="1">
    <source>
        <dbReference type="Pfam" id="PF07632"/>
    </source>
</evidence>
<reference evidence="4" key="1">
    <citation type="submission" date="2017-04" db="EMBL/GenBank/DDBJ databases">
        <authorList>
            <person name="Varghese N."/>
            <person name="Submissions S."/>
        </authorList>
    </citation>
    <scope>NUCLEOTIDE SEQUENCE [LARGE SCALE GENOMIC DNA]</scope>
    <source>
        <strain evidence="4">DSM 19835</strain>
    </source>
</reference>
<dbReference type="Pfam" id="PF21027">
    <property type="entry name" value="Sde0182_C"/>
    <property type="match status" value="1"/>
</dbReference>